<comment type="subcellular location">
    <subcellularLocation>
        <location evidence="1">Cell membrane</location>
        <topology evidence="1">Multi-pass membrane protein</topology>
    </subcellularLocation>
</comment>
<dbReference type="GO" id="GO:0005886">
    <property type="term" value="C:plasma membrane"/>
    <property type="evidence" value="ECO:0007669"/>
    <property type="project" value="UniProtKB-SubCell"/>
</dbReference>
<dbReference type="PANTHER" id="PTHR14319:SF7">
    <property type="entry name" value="POST-GPI ATTACHMENT TO PROTEINS FACTOR 6"/>
    <property type="match status" value="1"/>
</dbReference>
<keyword evidence="4" id="KW-0812">Transmembrane</keyword>
<evidence type="ECO:0000313" key="7">
    <source>
        <dbReference type="Ensembl" id="ENSCPBP00000038107.1"/>
    </source>
</evidence>
<evidence type="ECO:0000256" key="3">
    <source>
        <dbReference type="ARBA" id="ARBA00022475"/>
    </source>
</evidence>
<sequence length="777" mass="86033">MVRAAAPALGLLLLRLLQLLSLPAARSSRPGGPGDLLYISEYFSQSAQKLSFYSWYGNAKLFRFQVPEDTVLLRFLLQASKGKGPECTSMEITIYFRYGAPPVINPLGTRFPSNATVRPSYNLTMTLSITLQNSIFVNITNPAAGDWFIAAHLPQAAGKIEVKGFSIPCAYIFQPDMFVLRLVDVPVLQPDIPLQQTIASPARPLHVKIFIPEYTATMQFTLRSCVVNSTKACAIRVMLGSIMLPQSFQKTLSCKGTADCSLVLHSPPWEKWLQIMAENLDTANASISFEMIASFTACKPGSTNLFLNFYNSLNQSQSTPALGRGRNASTLGMLGNTTLLAVGAANNASNPGTFCVQNQPVIREDLDVASVRFRVINGPSIPVHSEFPTLLLFNLNTGMDSGGTLVVNLLLNETSLSIGNASVFACMSAASPVLTLNTTHNCSTAFFQGYPLNVTGSSTEATLIIPYPETDNWFLSLQLICPRGQGECNKAKAKVTVSTYLTPCFDDCGTYGQCSLLRRHGYLYAGCSCKAGWGGWSCTDNTKAQSVGSQNLATLLLTLSNLMFLPAIAVALYRYYLVEASVYTYTMFFSTFYHACDQPGVAVMCIMDYDTLQYCDFLGSVVAIWVTILCMARVKKILKYVLFVLGTLLIAMSLQLDRRGIWNMMGPCLFALIIMIMAWVYHGVKRRHCYPTSWKRWVFYLIPGITLAFVAISVYAFMETSDNYYYTHSIWHILVASSVAFLLPPRDKHKNPWAWSQKLICRYQICKNDREELYAVT</sequence>
<protein>
    <submittedName>
        <fullName evidence="7">Post-GPI attachment to proteins 6</fullName>
    </submittedName>
</protein>
<dbReference type="OMA" id="AKRRHCY"/>
<dbReference type="KEGG" id="cpic:101935683"/>
<reference evidence="7" key="2">
    <citation type="submission" date="2025-09" db="UniProtKB">
        <authorList>
            <consortium name="Ensembl"/>
        </authorList>
    </citation>
    <scope>IDENTIFICATION</scope>
</reference>
<comment type="similarity">
    <text evidence="2">Belongs to the TMEM8 family.</text>
</comment>
<evidence type="ECO:0000256" key="5">
    <source>
        <dbReference type="ARBA" id="ARBA00022989"/>
    </source>
</evidence>
<evidence type="ECO:0000256" key="2">
    <source>
        <dbReference type="ARBA" id="ARBA00005542"/>
    </source>
</evidence>
<dbReference type="PROSITE" id="PS01186">
    <property type="entry name" value="EGF_2"/>
    <property type="match status" value="1"/>
</dbReference>
<dbReference type="CTD" id="58986"/>
<dbReference type="OrthoDB" id="69646at2759"/>
<gene>
    <name evidence="7" type="primary">PGAP6</name>
</gene>
<dbReference type="PROSITE" id="PS00022">
    <property type="entry name" value="EGF_1"/>
    <property type="match status" value="1"/>
</dbReference>
<keyword evidence="3" id="KW-1003">Cell membrane</keyword>
<keyword evidence="8" id="KW-1185">Reference proteome</keyword>
<reference evidence="7" key="1">
    <citation type="submission" date="2025-08" db="UniProtKB">
        <authorList>
            <consortium name="Ensembl"/>
        </authorList>
    </citation>
    <scope>IDENTIFICATION</scope>
</reference>
<dbReference type="PANTHER" id="PTHR14319">
    <property type="entry name" value="FIVE-SPAN TRANSMEMBRANE PROTEIN M83"/>
    <property type="match status" value="1"/>
</dbReference>
<keyword evidence="6" id="KW-0472">Membrane</keyword>
<keyword evidence="5" id="KW-1133">Transmembrane helix</keyword>
<name>A0A8C3PF00_CHRPI</name>
<dbReference type="GeneID" id="101935683"/>
<organism evidence="7 8">
    <name type="scientific">Chrysemys picta bellii</name>
    <name type="common">Western painted turtle</name>
    <name type="synonym">Emys bellii</name>
    <dbReference type="NCBI Taxonomy" id="8478"/>
    <lineage>
        <taxon>Eukaryota</taxon>
        <taxon>Metazoa</taxon>
        <taxon>Chordata</taxon>
        <taxon>Craniata</taxon>
        <taxon>Vertebrata</taxon>
        <taxon>Euteleostomi</taxon>
        <taxon>Archelosauria</taxon>
        <taxon>Testudinata</taxon>
        <taxon>Testudines</taxon>
        <taxon>Cryptodira</taxon>
        <taxon>Durocryptodira</taxon>
        <taxon>Testudinoidea</taxon>
        <taxon>Emydidae</taxon>
        <taxon>Chrysemys</taxon>
    </lineage>
</organism>
<dbReference type="Ensembl" id="ENSCPBT00000044685.1">
    <property type="protein sequence ID" value="ENSCPBP00000038107.1"/>
    <property type="gene ID" value="ENSCPBG00000026392.1"/>
</dbReference>
<dbReference type="GeneTree" id="ENSGT00940000160060"/>
<dbReference type="Pfam" id="PF12036">
    <property type="entry name" value="DUF3522"/>
    <property type="match status" value="1"/>
</dbReference>
<dbReference type="InterPro" id="IPR000742">
    <property type="entry name" value="EGF"/>
</dbReference>
<dbReference type="AlphaFoldDB" id="A0A8C3PF00"/>
<dbReference type="Proteomes" id="UP000694380">
    <property type="component" value="Unplaced"/>
</dbReference>
<evidence type="ECO:0000256" key="6">
    <source>
        <dbReference type="ARBA" id="ARBA00023136"/>
    </source>
</evidence>
<evidence type="ECO:0000256" key="1">
    <source>
        <dbReference type="ARBA" id="ARBA00004651"/>
    </source>
</evidence>
<evidence type="ECO:0000313" key="8">
    <source>
        <dbReference type="Proteomes" id="UP000694380"/>
    </source>
</evidence>
<evidence type="ECO:0000256" key="4">
    <source>
        <dbReference type="ARBA" id="ARBA00022692"/>
    </source>
</evidence>
<dbReference type="RefSeq" id="XP_005306216.1">
    <property type="nucleotide sequence ID" value="XM_005306159.5"/>
</dbReference>
<proteinExistence type="inferred from homology"/>
<accession>A0A8C3PF00</accession>
<dbReference type="InterPro" id="IPR021910">
    <property type="entry name" value="NGX6/PGAP6/MYMK"/>
</dbReference>